<reference evidence="4 5" key="1">
    <citation type="submission" date="2018-09" db="EMBL/GenBank/DDBJ databases">
        <title>Nocardia yunnanensis sp. nov., an actinomycete isolated from a soil sample.</title>
        <authorList>
            <person name="Zhang J."/>
        </authorList>
    </citation>
    <scope>NUCLEOTIDE SEQUENCE [LARGE SCALE GENOMIC DNA]</scope>
    <source>
        <strain evidence="4 5">CFHS0054</strain>
    </source>
</reference>
<keyword evidence="2" id="KW-0067">ATP-binding</keyword>
<dbReference type="AlphaFoldDB" id="A0A386ZNF9"/>
<dbReference type="GO" id="GO:0005524">
    <property type="term" value="F:ATP binding"/>
    <property type="evidence" value="ECO:0007669"/>
    <property type="project" value="UniProtKB-KW"/>
</dbReference>
<dbReference type="InterPro" id="IPR043129">
    <property type="entry name" value="ATPase_NBD"/>
</dbReference>
<dbReference type="EMBL" id="CP032568">
    <property type="protein sequence ID" value="AYF79332.1"/>
    <property type="molecule type" value="Genomic_DNA"/>
</dbReference>
<dbReference type="Gene3D" id="3.90.640.10">
    <property type="entry name" value="Actin, Chain A, domain 4"/>
    <property type="match status" value="1"/>
</dbReference>
<gene>
    <name evidence="4" type="ORF">D7D52_23850</name>
</gene>
<dbReference type="Pfam" id="PF00012">
    <property type="entry name" value="HSP70"/>
    <property type="match status" value="1"/>
</dbReference>
<evidence type="ECO:0000313" key="4">
    <source>
        <dbReference type="EMBL" id="AYF79332.1"/>
    </source>
</evidence>
<proteinExistence type="predicted"/>
<dbReference type="OrthoDB" id="5173286at2"/>
<evidence type="ECO:0008006" key="6">
    <source>
        <dbReference type="Google" id="ProtNLM"/>
    </source>
</evidence>
<dbReference type="GO" id="GO:0140662">
    <property type="term" value="F:ATP-dependent protein folding chaperone"/>
    <property type="evidence" value="ECO:0007669"/>
    <property type="project" value="InterPro"/>
</dbReference>
<dbReference type="InterPro" id="IPR013126">
    <property type="entry name" value="Hsp_70_fam"/>
</dbReference>
<dbReference type="PANTHER" id="PTHR42749:SF1">
    <property type="entry name" value="CELL SHAPE-DETERMINING PROTEIN MREB"/>
    <property type="match status" value="1"/>
</dbReference>
<dbReference type="Gene3D" id="3.30.420.40">
    <property type="match status" value="3"/>
</dbReference>
<keyword evidence="1" id="KW-0547">Nucleotide-binding</keyword>
<evidence type="ECO:0000256" key="2">
    <source>
        <dbReference type="ARBA" id="ARBA00022840"/>
    </source>
</evidence>
<keyword evidence="3" id="KW-0143">Chaperone</keyword>
<dbReference type="SUPFAM" id="SSF53067">
    <property type="entry name" value="Actin-like ATPase domain"/>
    <property type="match status" value="1"/>
</dbReference>
<dbReference type="PRINTS" id="PR00301">
    <property type="entry name" value="HEATSHOCK70"/>
</dbReference>
<evidence type="ECO:0000313" key="5">
    <source>
        <dbReference type="Proteomes" id="UP000267164"/>
    </source>
</evidence>
<sequence length="343" mass="35377">MAFGVGLSIGTVNTVCSTAADRSGKHPPGRRGAQAAPPTTWRTTLTFDSSGTARVGRIPRHGRVITEFADLTQRGAPVARVGHRALSAADLVATVAHSVVAEVLGEPPAGPLDSGEAGIAVTHPAGYSAELVGDLRAALDSVGLARAALLAEPIAAATWLAAERGPLTPGLALVYDLGGSGLDVTLLRVGMGAPSNPVVGLPLHSVEYGGRAFGDMVARKLRRTAGAQVVPRGLSDADSGELRGEHIRRSLALVYKCLRIADVTMADVDRILVVGGAARPPEVAQVLAKELARPVVVAADPERTIADGAALAARQSLREQDSGGHRHHSLTGLFRRVTRVAAL</sequence>
<evidence type="ECO:0000256" key="1">
    <source>
        <dbReference type="ARBA" id="ARBA00022741"/>
    </source>
</evidence>
<dbReference type="KEGG" id="nyu:D7D52_23850"/>
<keyword evidence="5" id="KW-1185">Reference proteome</keyword>
<organism evidence="4 5">
    <name type="scientific">Nocardia yunnanensis</name>
    <dbReference type="NCBI Taxonomy" id="2382165"/>
    <lineage>
        <taxon>Bacteria</taxon>
        <taxon>Bacillati</taxon>
        <taxon>Actinomycetota</taxon>
        <taxon>Actinomycetes</taxon>
        <taxon>Mycobacteriales</taxon>
        <taxon>Nocardiaceae</taxon>
        <taxon>Nocardia</taxon>
    </lineage>
</organism>
<accession>A0A386ZNF9</accession>
<protein>
    <recommendedName>
        <fullName evidence="6">Hsp70 family protein</fullName>
    </recommendedName>
</protein>
<dbReference type="PANTHER" id="PTHR42749">
    <property type="entry name" value="CELL SHAPE-DETERMINING PROTEIN MREB"/>
    <property type="match status" value="1"/>
</dbReference>
<evidence type="ECO:0000256" key="3">
    <source>
        <dbReference type="ARBA" id="ARBA00023186"/>
    </source>
</evidence>
<dbReference type="Proteomes" id="UP000267164">
    <property type="component" value="Chromosome"/>
</dbReference>
<name>A0A386ZNF9_9NOCA</name>